<dbReference type="EMBL" id="BGPR01053936">
    <property type="protein sequence ID" value="GBO30728.1"/>
    <property type="molecule type" value="Genomic_DNA"/>
</dbReference>
<evidence type="ECO:0000313" key="1">
    <source>
        <dbReference type="EMBL" id="GBO30726.1"/>
    </source>
</evidence>
<dbReference type="EMBL" id="BGPR01053935">
    <property type="protein sequence ID" value="GBO30726.1"/>
    <property type="molecule type" value="Genomic_DNA"/>
</dbReference>
<sequence length="94" mass="10607">ICNTDVKVDTRGQMVYCESLGGNTVIVSGFFLTLTETGPCYFKLILEETLTRRVPVRTQQRDIPGVSISKYDEPITGPRYFKLILEETDQACVQ</sequence>
<feature type="non-terminal residue" evidence="2">
    <location>
        <position position="1"/>
    </location>
</feature>
<protein>
    <submittedName>
        <fullName evidence="2">Uncharacterized protein</fullName>
    </submittedName>
</protein>
<evidence type="ECO:0000313" key="3">
    <source>
        <dbReference type="Proteomes" id="UP000499080"/>
    </source>
</evidence>
<name>A0A4Y2W2F1_ARAVE</name>
<accession>A0A4Y2W2F1</accession>
<gene>
    <name evidence="1" type="ORF">AVEN_259789_1</name>
    <name evidence="2" type="ORF">AVEN_35430_1</name>
</gene>
<proteinExistence type="predicted"/>
<reference evidence="2 3" key="1">
    <citation type="journal article" date="2019" name="Sci. Rep.">
        <title>Orb-weaving spider Araneus ventricosus genome elucidates the spidroin gene catalogue.</title>
        <authorList>
            <person name="Kono N."/>
            <person name="Nakamura H."/>
            <person name="Ohtoshi R."/>
            <person name="Moran D.A.P."/>
            <person name="Shinohara A."/>
            <person name="Yoshida Y."/>
            <person name="Fujiwara M."/>
            <person name="Mori M."/>
            <person name="Tomita M."/>
            <person name="Arakawa K."/>
        </authorList>
    </citation>
    <scope>NUCLEOTIDE SEQUENCE [LARGE SCALE GENOMIC DNA]</scope>
</reference>
<keyword evidence="3" id="KW-1185">Reference proteome</keyword>
<dbReference type="Proteomes" id="UP000499080">
    <property type="component" value="Unassembled WGS sequence"/>
</dbReference>
<organism evidence="2 3">
    <name type="scientific">Araneus ventricosus</name>
    <name type="common">Orbweaver spider</name>
    <name type="synonym">Epeira ventricosa</name>
    <dbReference type="NCBI Taxonomy" id="182803"/>
    <lineage>
        <taxon>Eukaryota</taxon>
        <taxon>Metazoa</taxon>
        <taxon>Ecdysozoa</taxon>
        <taxon>Arthropoda</taxon>
        <taxon>Chelicerata</taxon>
        <taxon>Arachnida</taxon>
        <taxon>Araneae</taxon>
        <taxon>Araneomorphae</taxon>
        <taxon>Entelegynae</taxon>
        <taxon>Araneoidea</taxon>
        <taxon>Araneidae</taxon>
        <taxon>Araneus</taxon>
    </lineage>
</organism>
<dbReference type="AlphaFoldDB" id="A0A4Y2W2F1"/>
<comment type="caution">
    <text evidence="2">The sequence shown here is derived from an EMBL/GenBank/DDBJ whole genome shotgun (WGS) entry which is preliminary data.</text>
</comment>
<evidence type="ECO:0000313" key="2">
    <source>
        <dbReference type="EMBL" id="GBO30728.1"/>
    </source>
</evidence>